<evidence type="ECO:0000313" key="2">
    <source>
        <dbReference type="Proteomes" id="UP000428328"/>
    </source>
</evidence>
<evidence type="ECO:0000313" key="1">
    <source>
        <dbReference type="EMBL" id="QGY41864.1"/>
    </source>
</evidence>
<dbReference type="Proteomes" id="UP000428328">
    <property type="component" value="Chromosome"/>
</dbReference>
<dbReference type="RefSeq" id="WP_158950522.1">
    <property type="nucleotide sequence ID" value="NZ_CP046400.1"/>
</dbReference>
<dbReference type="InterPro" id="IPR016181">
    <property type="entry name" value="Acyl_CoA_acyltransferase"/>
</dbReference>
<dbReference type="SUPFAM" id="SSF55729">
    <property type="entry name" value="Acyl-CoA N-acyltransferases (Nat)"/>
    <property type="match status" value="1"/>
</dbReference>
<name>A0A6I6JVW3_9BACT</name>
<dbReference type="KEGG" id="psel:GM415_17630"/>
<sequence length="343" mass="37971">MSARRQAIEALRAIPDPVLPDLPFEVVPFQPEHAEGLARLFLTVYDDAYPIDAYYIPDAIRVEQESGNVRSMVARLEDGSIAGHIALYRSSPPFKGLLECGLGMTHPHYRSSFMLFFLFKELIEGPATAPEVAAIYGEAVCDTIATQHLSSLYGFMETGMELDLLPDKGEGRVSCLYQSRDTGAPGRIVHVPPGLEDALAFFMDGYEPSRTAIAAEGGLTEAATEAVVEFFDFAGVLRVHVTRPGTDFMEYVRAREEDAARKGCVNVQWFLNLGVPECGVAAAILLERGCFPAGFIPRWFDDDGVLLQKLIAEPEWERSQLYSDRAREILNRLRGSYRERAGA</sequence>
<keyword evidence="2" id="KW-1185">Reference proteome</keyword>
<gene>
    <name evidence="1" type="ORF">GM415_17630</name>
</gene>
<proteinExistence type="predicted"/>
<accession>A0A6I6JVW3</accession>
<evidence type="ECO:0008006" key="3">
    <source>
        <dbReference type="Google" id="ProtNLM"/>
    </source>
</evidence>
<reference evidence="1 2" key="1">
    <citation type="submission" date="2019-11" db="EMBL/GenBank/DDBJ databases">
        <authorList>
            <person name="Zheng R.K."/>
            <person name="Sun C.M."/>
        </authorList>
    </citation>
    <scope>NUCLEOTIDE SEQUENCE [LARGE SCALE GENOMIC DNA]</scope>
    <source>
        <strain evidence="1 2">SRB007</strain>
    </source>
</reference>
<protein>
    <recommendedName>
        <fullName evidence="3">N-acetyltransferase domain-containing protein</fullName>
    </recommendedName>
</protein>
<organism evidence="1 2">
    <name type="scientific">Pseudodesulfovibrio cashew</name>
    <dbReference type="NCBI Taxonomy" id="2678688"/>
    <lineage>
        <taxon>Bacteria</taxon>
        <taxon>Pseudomonadati</taxon>
        <taxon>Thermodesulfobacteriota</taxon>
        <taxon>Desulfovibrionia</taxon>
        <taxon>Desulfovibrionales</taxon>
        <taxon>Desulfovibrionaceae</taxon>
    </lineage>
</organism>
<dbReference type="EMBL" id="CP046400">
    <property type="protein sequence ID" value="QGY41864.1"/>
    <property type="molecule type" value="Genomic_DNA"/>
</dbReference>
<dbReference type="AlphaFoldDB" id="A0A6I6JVW3"/>